<evidence type="ECO:0000256" key="4">
    <source>
        <dbReference type="ARBA" id="ARBA00022833"/>
    </source>
</evidence>
<evidence type="ECO:0000259" key="8">
    <source>
        <dbReference type="Pfam" id="PF05193"/>
    </source>
</evidence>
<evidence type="ECO:0000259" key="7">
    <source>
        <dbReference type="Pfam" id="PF00675"/>
    </source>
</evidence>
<keyword evidence="4" id="KW-0862">Zinc</keyword>
<evidence type="ECO:0000313" key="9">
    <source>
        <dbReference type="EMBL" id="MDC7694288.1"/>
    </source>
</evidence>
<evidence type="ECO:0000256" key="6">
    <source>
        <dbReference type="SAM" id="SignalP"/>
    </source>
</evidence>
<proteinExistence type="inferred from homology"/>
<dbReference type="Pfam" id="PF05193">
    <property type="entry name" value="Peptidase_M16_C"/>
    <property type="match status" value="2"/>
</dbReference>
<feature type="domain" description="Peptidase M16 C-terminal" evidence="8">
    <location>
        <begin position="219"/>
        <end position="392"/>
    </location>
</feature>
<dbReference type="SUPFAM" id="SSF63411">
    <property type="entry name" value="LuxS/MPP-like metallohydrolase"/>
    <property type="match status" value="4"/>
</dbReference>
<feature type="domain" description="Peptidase M16 N-terminal" evidence="7">
    <location>
        <begin position="545"/>
        <end position="673"/>
    </location>
</feature>
<feature type="domain" description="Peptidase M16 N-terminal" evidence="7">
    <location>
        <begin position="62"/>
        <end position="186"/>
    </location>
</feature>
<keyword evidence="6" id="KW-0732">Signal</keyword>
<dbReference type="InterPro" id="IPR050626">
    <property type="entry name" value="Peptidase_M16"/>
</dbReference>
<dbReference type="InterPro" id="IPR011765">
    <property type="entry name" value="Pept_M16_N"/>
</dbReference>
<evidence type="ECO:0000313" key="10">
    <source>
        <dbReference type="Proteomes" id="UP001216595"/>
    </source>
</evidence>
<keyword evidence="5" id="KW-0482">Metalloprotease</keyword>
<dbReference type="Gene3D" id="3.30.830.10">
    <property type="entry name" value="Metalloenzyme, LuxS/M16 peptidase-like"/>
    <property type="match status" value="4"/>
</dbReference>
<evidence type="ECO:0000256" key="5">
    <source>
        <dbReference type="ARBA" id="ARBA00023049"/>
    </source>
</evidence>
<dbReference type="PANTHER" id="PTHR43690:SF17">
    <property type="entry name" value="PROTEIN YHJJ"/>
    <property type="match status" value="1"/>
</dbReference>
<dbReference type="Proteomes" id="UP001216595">
    <property type="component" value="Unassembled WGS sequence"/>
</dbReference>
<feature type="domain" description="Peptidase M16 C-terminal" evidence="8">
    <location>
        <begin position="694"/>
        <end position="872"/>
    </location>
</feature>
<feature type="signal peptide" evidence="6">
    <location>
        <begin position="1"/>
        <end position="31"/>
    </location>
</feature>
<comment type="similarity">
    <text evidence="1">Belongs to the peptidase M16 family.</text>
</comment>
<dbReference type="InterPro" id="IPR011249">
    <property type="entry name" value="Metalloenz_LuxS/M16"/>
</dbReference>
<sequence>MIRPSLRSLGLTAFASILAMTTALGHVQVMAAPVEIKAAPVSELVKAVNIPYSAFTLKNGLRVIVHTDRKAPVVAVSVWYNVGSKHEPKGKTGFAHLFEHLMFNGSENASGDFFEPLQQVGATDFNGTTWFDRTNYFETVPTPALDVALFLESDRMGHLLGAVTQEKLDNQRGVVQNEKRQGDNQPYGLVEYAQLEGLLPEGHPYHHSTIGSMADLDSASLEDVKNWFRASYGPNNAVLVLAGDIDEATAKAKVEKWFGDIPKGAAVAPVKVDIPTLSARKDMVMKDRVAQTRLYRYWAVPGLDSADRIPLDMAAGVLGGLSSSRLDNILVRDEQLAVRVSAELQTFAQLSFFEISVDVKPGVDAEVVSKRLDAIVADYIAKGPTADEVARVATRHIASTINGLESVGGFSGKATQLAEGALYLNDPEAYKKELDAFATTSPAQVTRAMGKWLTRPVFAISVVPGPRDAYKEAGSAGGQRAGITSGPALYLDAAEADAIAAGAPLTAVDRSQLPPVGDITNIDFPAVETITLSNGVKVHFARRTAVPVVRLSLSFNAGHASDGKGRLGVHSLMLAAMDEGTKTLSDVEIAEAQERLGASITLSGSMDRTVVGLSALSANLDPSLDLLADIVKNPSFDEKAVTRVRNQRLAAIAQELTQPQAIASRTLSSAIFGVDHPYGRPSSGNGTADVVSTLSPADLSAFHDAWIRPDKLEIFVVGDTTLADIKAKLETRFGQWKAPATAAGQKSFTSAIPLATPRIILVNRPQSPQSVIYAGEVLKASGMDDLLTLTQANEVLGGSFLSRINMDLRETKGWSYGVRSAINRYENQVPFMVIAPVQADRTGDSITALRTQMAEFLGAKGVTPEELKLTINGSVRELAGSFETSEAVLGQIRSDALYKRPFDYIETVAGKLGGLDAKALDSSARNLIQPDKLVWVVVGDKEKVLPQLTGLGLPIEVVDAPK</sequence>
<dbReference type="Pfam" id="PF00675">
    <property type="entry name" value="Peptidase_M16"/>
    <property type="match status" value="2"/>
</dbReference>
<evidence type="ECO:0000256" key="3">
    <source>
        <dbReference type="ARBA" id="ARBA00022801"/>
    </source>
</evidence>
<evidence type="ECO:0000256" key="1">
    <source>
        <dbReference type="ARBA" id="ARBA00007261"/>
    </source>
</evidence>
<keyword evidence="2" id="KW-0645">Protease</keyword>
<keyword evidence="3" id="KW-0378">Hydrolase</keyword>
<dbReference type="PANTHER" id="PTHR43690">
    <property type="entry name" value="NARDILYSIN"/>
    <property type="match status" value="1"/>
</dbReference>
<organism evidence="9 10">
    <name type="scientific">Asticcacaulis currens</name>
    <dbReference type="NCBI Taxonomy" id="2984210"/>
    <lineage>
        <taxon>Bacteria</taxon>
        <taxon>Pseudomonadati</taxon>
        <taxon>Pseudomonadota</taxon>
        <taxon>Alphaproteobacteria</taxon>
        <taxon>Caulobacterales</taxon>
        <taxon>Caulobacteraceae</taxon>
        <taxon>Asticcacaulis</taxon>
    </lineage>
</organism>
<comment type="caution">
    <text evidence="9">The sequence shown here is derived from an EMBL/GenBank/DDBJ whole genome shotgun (WGS) entry which is preliminary data.</text>
</comment>
<evidence type="ECO:0000256" key="2">
    <source>
        <dbReference type="ARBA" id="ARBA00022670"/>
    </source>
</evidence>
<gene>
    <name evidence="9" type="ORF">PQU94_08345</name>
</gene>
<dbReference type="RefSeq" id="WP_272741004.1">
    <property type="nucleotide sequence ID" value="NZ_JAQQKW010000004.1"/>
</dbReference>
<accession>A0ABT5IEB6</accession>
<feature type="chain" id="PRO_5046429813" evidence="6">
    <location>
        <begin position="32"/>
        <end position="962"/>
    </location>
</feature>
<reference evidence="9 10" key="1">
    <citation type="submission" date="2023-01" db="EMBL/GenBank/DDBJ databases">
        <title>Novel species of the genus Asticcacaulis isolated from rivers.</title>
        <authorList>
            <person name="Lu H."/>
        </authorList>
    </citation>
    <scope>NUCLEOTIDE SEQUENCE [LARGE SCALE GENOMIC DNA]</scope>
    <source>
        <strain evidence="9 10">DXS10W</strain>
    </source>
</reference>
<protein>
    <submittedName>
        <fullName evidence="9">Pitrilysin family protein</fullName>
    </submittedName>
</protein>
<dbReference type="EMBL" id="JAQQKW010000004">
    <property type="protein sequence ID" value="MDC7694288.1"/>
    <property type="molecule type" value="Genomic_DNA"/>
</dbReference>
<keyword evidence="10" id="KW-1185">Reference proteome</keyword>
<dbReference type="InterPro" id="IPR007863">
    <property type="entry name" value="Peptidase_M16_C"/>
</dbReference>
<name>A0ABT5IEB6_9CAUL</name>